<keyword evidence="1" id="KW-1133">Transmembrane helix</keyword>
<accession>A0ABQ0I217</accession>
<keyword evidence="1" id="KW-0812">Transmembrane</keyword>
<evidence type="ECO:0000256" key="1">
    <source>
        <dbReference type="SAM" id="Phobius"/>
    </source>
</evidence>
<feature type="transmembrane region" description="Helical" evidence="1">
    <location>
        <begin position="6"/>
        <end position="26"/>
    </location>
</feature>
<organism evidence="2 3">
    <name type="scientific">Paraglaciecola agarilytica NO2</name>
    <dbReference type="NCBI Taxonomy" id="1125747"/>
    <lineage>
        <taxon>Bacteria</taxon>
        <taxon>Pseudomonadati</taxon>
        <taxon>Pseudomonadota</taxon>
        <taxon>Gammaproteobacteria</taxon>
        <taxon>Alteromonadales</taxon>
        <taxon>Alteromonadaceae</taxon>
        <taxon>Paraglaciecola</taxon>
    </lineage>
</organism>
<dbReference type="Proteomes" id="UP000008372">
    <property type="component" value="Unassembled WGS sequence"/>
</dbReference>
<evidence type="ECO:0008006" key="4">
    <source>
        <dbReference type="Google" id="ProtNLM"/>
    </source>
</evidence>
<evidence type="ECO:0000313" key="2">
    <source>
        <dbReference type="EMBL" id="GAC03362.1"/>
    </source>
</evidence>
<name>A0ABQ0I217_9ALTE</name>
<evidence type="ECO:0000313" key="3">
    <source>
        <dbReference type="Proteomes" id="UP000008372"/>
    </source>
</evidence>
<reference evidence="2 3" key="1">
    <citation type="journal article" date="2014" name="Environ. Microbiol.">
        <title>Comparative genomics of the marine bacterial genus Glaciecola reveals the high degree of genomic diversity and genomic characteristic for cold adaptation.</title>
        <authorList>
            <person name="Qin Q.L."/>
            <person name="Xie B.B."/>
            <person name="Yu Y."/>
            <person name="Shu Y.L."/>
            <person name="Rong J.C."/>
            <person name="Zhang Y.J."/>
            <person name="Zhao D.L."/>
            <person name="Chen X.L."/>
            <person name="Zhang X.Y."/>
            <person name="Chen B."/>
            <person name="Zhou B.C."/>
            <person name="Zhang Y.Z."/>
        </authorList>
    </citation>
    <scope>NUCLEOTIDE SEQUENCE [LARGE SCALE GENOMIC DNA]</scope>
    <source>
        <strain evidence="2 3">NO2</strain>
    </source>
</reference>
<keyword evidence="1" id="KW-0472">Membrane</keyword>
<feature type="transmembrane region" description="Helical" evidence="1">
    <location>
        <begin position="38"/>
        <end position="58"/>
    </location>
</feature>
<keyword evidence="3" id="KW-1185">Reference proteome</keyword>
<comment type="caution">
    <text evidence="2">The sequence shown here is derived from an EMBL/GenBank/DDBJ whole genome shotgun (WGS) entry which is preliminary data.</text>
</comment>
<sequence length="69" mass="8141">MLGMSPLQLFIVLFFFIVFLLPWIMALMSNKASGNTKLVWFLLSFFISWLGYLVYYFLVVKKQPQLPTE</sequence>
<protein>
    <recommendedName>
        <fullName evidence="4">Cardiolipin synthase N-terminal domain-containing protein</fullName>
    </recommendedName>
</protein>
<gene>
    <name evidence="2" type="ORF">GAGA_0497</name>
</gene>
<dbReference type="EMBL" id="BAEK01000007">
    <property type="protein sequence ID" value="GAC03362.1"/>
    <property type="molecule type" value="Genomic_DNA"/>
</dbReference>
<proteinExistence type="predicted"/>